<dbReference type="PROSITE" id="PS51257">
    <property type="entry name" value="PROKAR_LIPOPROTEIN"/>
    <property type="match status" value="1"/>
</dbReference>
<evidence type="ECO:0000313" key="4">
    <source>
        <dbReference type="EMBL" id="KZS43139.1"/>
    </source>
</evidence>
<comment type="similarity">
    <text evidence="2">Belongs to the bacterial solute-binding protein 2 family.</text>
</comment>
<feature type="domain" description="Periplasmic binding protein" evidence="3">
    <location>
        <begin position="46"/>
        <end position="299"/>
    </location>
</feature>
<dbReference type="InterPro" id="IPR050555">
    <property type="entry name" value="Bact_Solute-Bind_Prot2"/>
</dbReference>
<sequence length="332" mass="35743">MIKRITSIRLPHVPIVCFIAVLLSLMFLTSCSSEPPLDEESELRHIALVAPVHAEEQGDAIRLGAEAAAKEYRFELDYIALEPSDDEAEQLQVSLQALERGTSAILVDPASEAVLKDLGVKASAAGIPVIALNDARMNTGVMAAIAINNEAAGRQAGQQLADLLGGAGIVAILRSDREDPDLIAREEGAKQVLSNISGIQIADGAACGKREDACWQAAKQLLDRDAIDGILALDIQASLGAAKEVARRKEQGRIKIVTFGSDLEQLQLLQDGVIHKLVVQNGFSTGYLGVEQAVKVLDGSRYDKPIVLETKVIDADNMFWMDNQKVLFPFVK</sequence>
<reference evidence="4" key="1">
    <citation type="journal article" date="2016" name="Genome Announc.">
        <title>Draft genomes of two strains of Paenibacillus glucanolyticus with capability to degrade lignocellulose.</title>
        <authorList>
            <person name="Mathews S.L."/>
            <person name="Pawlak J."/>
            <person name="Grunden A.M."/>
        </authorList>
    </citation>
    <scope>NUCLEOTIDE SEQUENCE [LARGE SCALE GENOMIC DNA]</scope>
    <source>
        <strain evidence="4">SLM1</strain>
    </source>
</reference>
<dbReference type="OrthoDB" id="6196975at2"/>
<comment type="subcellular location">
    <subcellularLocation>
        <location evidence="1">Cell envelope</location>
    </subcellularLocation>
</comment>
<proteinExistence type="inferred from homology"/>
<keyword evidence="5" id="KW-1185">Reference proteome</keyword>
<dbReference type="SUPFAM" id="SSF53822">
    <property type="entry name" value="Periplasmic binding protein-like I"/>
    <property type="match status" value="1"/>
</dbReference>
<dbReference type="GO" id="GO:0030288">
    <property type="term" value="C:outer membrane-bounded periplasmic space"/>
    <property type="evidence" value="ECO:0007669"/>
    <property type="project" value="TreeGrafter"/>
</dbReference>
<evidence type="ECO:0000259" key="3">
    <source>
        <dbReference type="Pfam" id="PF13407"/>
    </source>
</evidence>
<evidence type="ECO:0000313" key="5">
    <source>
        <dbReference type="Proteomes" id="UP000076796"/>
    </source>
</evidence>
<dbReference type="GeneID" id="97555227"/>
<dbReference type="InterPro" id="IPR028082">
    <property type="entry name" value="Peripla_BP_I"/>
</dbReference>
<dbReference type="Pfam" id="PF13407">
    <property type="entry name" value="Peripla_BP_4"/>
    <property type="match status" value="1"/>
</dbReference>
<dbReference type="AlphaFoldDB" id="A0A163DCR4"/>
<name>A0A163DCR4_9BACL</name>
<accession>A0A163DCR4</accession>
<dbReference type="InterPro" id="IPR025997">
    <property type="entry name" value="SBP_2_dom"/>
</dbReference>
<comment type="caution">
    <text evidence="4">The sequence shown here is derived from an EMBL/GenBank/DDBJ whole genome shotgun (WGS) entry which is preliminary data.</text>
</comment>
<dbReference type="Proteomes" id="UP000076796">
    <property type="component" value="Unassembled WGS sequence"/>
</dbReference>
<dbReference type="RefSeq" id="WP_063480608.1">
    <property type="nucleotide sequence ID" value="NZ_CP147845.1"/>
</dbReference>
<dbReference type="PANTHER" id="PTHR30036">
    <property type="entry name" value="D-XYLOSE-BINDING PERIPLASMIC PROTEIN"/>
    <property type="match status" value="1"/>
</dbReference>
<dbReference type="Gene3D" id="3.40.50.2300">
    <property type="match status" value="2"/>
</dbReference>
<evidence type="ECO:0000256" key="2">
    <source>
        <dbReference type="ARBA" id="ARBA00007639"/>
    </source>
</evidence>
<gene>
    <name evidence="4" type="ORF">AWU65_00505</name>
</gene>
<dbReference type="EMBL" id="LWMH01000003">
    <property type="protein sequence ID" value="KZS43139.1"/>
    <property type="molecule type" value="Genomic_DNA"/>
</dbReference>
<dbReference type="PANTHER" id="PTHR30036:SF7">
    <property type="entry name" value="ABC TRANSPORTER PERIPLASMIC-BINDING PROTEIN YPHF"/>
    <property type="match status" value="1"/>
</dbReference>
<organism evidence="4 5">
    <name type="scientific">Paenibacillus glucanolyticus</name>
    <dbReference type="NCBI Taxonomy" id="59843"/>
    <lineage>
        <taxon>Bacteria</taxon>
        <taxon>Bacillati</taxon>
        <taxon>Bacillota</taxon>
        <taxon>Bacilli</taxon>
        <taxon>Bacillales</taxon>
        <taxon>Paenibacillaceae</taxon>
        <taxon>Paenibacillus</taxon>
    </lineage>
</organism>
<dbReference type="GO" id="GO:0030246">
    <property type="term" value="F:carbohydrate binding"/>
    <property type="evidence" value="ECO:0007669"/>
    <property type="project" value="TreeGrafter"/>
</dbReference>
<dbReference type="STRING" id="59843.A3958_23270"/>
<protein>
    <submittedName>
        <fullName evidence="4">LacI family transcriptional regulator</fullName>
    </submittedName>
</protein>
<evidence type="ECO:0000256" key="1">
    <source>
        <dbReference type="ARBA" id="ARBA00004196"/>
    </source>
</evidence>